<sequence length="108" mass="11218">MCHLSMANWVALGSSRRARIGMIEWDGHRCLGPGGVGVLCRRRLRGAAGGEPRWRPDAGGAVRFPPFVAERGSCVESVASVGVSDARAASLDARAAAARVSAFVAAPC</sequence>
<accession>A0A543EVN6</accession>
<dbReference type="AlphaFoldDB" id="A0A543EVN6"/>
<dbReference type="EMBL" id="VFPG01000002">
    <property type="protein sequence ID" value="TQM25612.1"/>
    <property type="molecule type" value="Genomic_DNA"/>
</dbReference>
<protein>
    <submittedName>
        <fullName evidence="1">Uncharacterized protein</fullName>
    </submittedName>
</protein>
<reference evidence="1 2" key="1">
    <citation type="submission" date="2019-06" db="EMBL/GenBank/DDBJ databases">
        <title>Sequencing the genomes of 1000 actinobacteria strains.</title>
        <authorList>
            <person name="Klenk H.-P."/>
        </authorList>
    </citation>
    <scope>NUCLEOTIDE SEQUENCE [LARGE SCALE GENOMIC DNA]</scope>
    <source>
        <strain evidence="1 2">DSM 103495</strain>
    </source>
</reference>
<gene>
    <name evidence="1" type="ORF">FB390_5769</name>
</gene>
<comment type="caution">
    <text evidence="1">The sequence shown here is derived from an EMBL/GenBank/DDBJ whole genome shotgun (WGS) entry which is preliminary data.</text>
</comment>
<dbReference type="Proteomes" id="UP000316331">
    <property type="component" value="Unassembled WGS sequence"/>
</dbReference>
<evidence type="ECO:0000313" key="1">
    <source>
        <dbReference type="EMBL" id="TQM25612.1"/>
    </source>
</evidence>
<evidence type="ECO:0000313" key="2">
    <source>
        <dbReference type="Proteomes" id="UP000316331"/>
    </source>
</evidence>
<name>A0A543EVN6_9NOCA</name>
<proteinExistence type="predicted"/>
<keyword evidence="2" id="KW-1185">Reference proteome</keyword>
<organism evidence="1 2">
    <name type="scientific">Nocardia bhagyanarayanae</name>
    <dbReference type="NCBI Taxonomy" id="1215925"/>
    <lineage>
        <taxon>Bacteria</taxon>
        <taxon>Bacillati</taxon>
        <taxon>Actinomycetota</taxon>
        <taxon>Actinomycetes</taxon>
        <taxon>Mycobacteriales</taxon>
        <taxon>Nocardiaceae</taxon>
        <taxon>Nocardia</taxon>
    </lineage>
</organism>